<evidence type="ECO:0000256" key="1">
    <source>
        <dbReference type="ARBA" id="ARBA00023239"/>
    </source>
</evidence>
<keyword evidence="4" id="KW-1185">Reference proteome</keyword>
<gene>
    <name evidence="3" type="ORF">JIN78_02465</name>
</gene>
<dbReference type="InterPro" id="IPR029058">
    <property type="entry name" value="AB_hydrolase_fold"/>
</dbReference>
<sequence length="248" mass="27625">MIWCLHGAIGRAGDWDDFSGALAAHGETCRAVDLWRFQECDSLSFADWAGAFNAEVAAAGAAENVLVGYSLGGRLALHALLARPSLWQKAVIVSAHPGLRAEPERFQRMVVDAEWAASVLTADWGQFLRNWDEQGVLQSDVVRPDPDPRLKLVNRRRAIARSFMEWSLGKQEDLRPRLAEISCPILWLTGERDGKFTRLAGEAAPLLSCGRHQAVADCGHRLPWERPEEFLRLVREFVCKKKSDPKAG</sequence>
<dbReference type="AlphaFoldDB" id="A0A934RL89"/>
<name>A0A934RL89_9BACT</name>
<keyword evidence="3" id="KW-0378">Hydrolase</keyword>
<dbReference type="PANTHER" id="PTHR42916:SF1">
    <property type="entry name" value="PROTEIN PHYLLO, CHLOROPLASTIC"/>
    <property type="match status" value="1"/>
</dbReference>
<dbReference type="PANTHER" id="PTHR42916">
    <property type="entry name" value="2-SUCCINYL-5-ENOLPYRUVYL-6-HYDROXY-3-CYCLOHEXENE-1-CARBOXYLATE SYNTHASE"/>
    <property type="match status" value="1"/>
</dbReference>
<evidence type="ECO:0000313" key="4">
    <source>
        <dbReference type="Proteomes" id="UP000604083"/>
    </source>
</evidence>
<dbReference type="RefSeq" id="WP_200390348.1">
    <property type="nucleotide sequence ID" value="NZ_JAENIO010000004.1"/>
</dbReference>
<dbReference type="InterPro" id="IPR000073">
    <property type="entry name" value="AB_hydrolase_1"/>
</dbReference>
<proteinExistence type="predicted"/>
<keyword evidence="1" id="KW-0456">Lyase</keyword>
<organism evidence="3 4">
    <name type="scientific">Roseibacillus ishigakijimensis</name>
    <dbReference type="NCBI Taxonomy" id="454146"/>
    <lineage>
        <taxon>Bacteria</taxon>
        <taxon>Pseudomonadati</taxon>
        <taxon>Verrucomicrobiota</taxon>
        <taxon>Verrucomicrobiia</taxon>
        <taxon>Verrucomicrobiales</taxon>
        <taxon>Verrucomicrobiaceae</taxon>
        <taxon>Roseibacillus</taxon>
    </lineage>
</organism>
<dbReference type="GO" id="GO:0016787">
    <property type="term" value="F:hydrolase activity"/>
    <property type="evidence" value="ECO:0007669"/>
    <property type="project" value="UniProtKB-KW"/>
</dbReference>
<dbReference type="Pfam" id="PF12697">
    <property type="entry name" value="Abhydrolase_6"/>
    <property type="match status" value="1"/>
</dbReference>
<dbReference type="GO" id="GO:0016829">
    <property type="term" value="F:lyase activity"/>
    <property type="evidence" value="ECO:0007669"/>
    <property type="project" value="UniProtKB-KW"/>
</dbReference>
<dbReference type="Proteomes" id="UP000604083">
    <property type="component" value="Unassembled WGS sequence"/>
</dbReference>
<comment type="caution">
    <text evidence="3">The sequence shown here is derived from an EMBL/GenBank/DDBJ whole genome shotgun (WGS) entry which is preliminary data.</text>
</comment>
<evidence type="ECO:0000259" key="2">
    <source>
        <dbReference type="Pfam" id="PF12697"/>
    </source>
</evidence>
<evidence type="ECO:0000313" key="3">
    <source>
        <dbReference type="EMBL" id="MBK1832913.1"/>
    </source>
</evidence>
<dbReference type="Gene3D" id="3.40.50.1820">
    <property type="entry name" value="alpha/beta hydrolase"/>
    <property type="match status" value="1"/>
</dbReference>
<feature type="domain" description="AB hydrolase-1" evidence="2">
    <location>
        <begin position="4"/>
        <end position="232"/>
    </location>
</feature>
<protein>
    <submittedName>
        <fullName evidence="3">Alpha/beta fold hydrolase</fullName>
    </submittedName>
</protein>
<dbReference type="SUPFAM" id="SSF53474">
    <property type="entry name" value="alpha/beta-Hydrolases"/>
    <property type="match status" value="1"/>
</dbReference>
<dbReference type="EMBL" id="JAENIO010000004">
    <property type="protein sequence ID" value="MBK1832913.1"/>
    <property type="molecule type" value="Genomic_DNA"/>
</dbReference>
<accession>A0A934RL89</accession>
<reference evidence="3" key="1">
    <citation type="submission" date="2021-01" db="EMBL/GenBank/DDBJ databases">
        <title>Modified the classification status of verrucomicrobia.</title>
        <authorList>
            <person name="Feng X."/>
        </authorList>
    </citation>
    <scope>NUCLEOTIDE SEQUENCE</scope>
    <source>
        <strain evidence="3">KCTC 12986</strain>
    </source>
</reference>